<dbReference type="InterPro" id="IPR002035">
    <property type="entry name" value="VWF_A"/>
</dbReference>
<dbReference type="Pfam" id="PF01661">
    <property type="entry name" value="Macro"/>
    <property type="match status" value="1"/>
</dbReference>
<dbReference type="InterPro" id="IPR036465">
    <property type="entry name" value="vWFA_dom_sf"/>
</dbReference>
<dbReference type="PANTHER" id="PTHR11106:SF27">
    <property type="entry name" value="MACRO DOMAIN-CONTAINING PROTEIN"/>
    <property type="match status" value="1"/>
</dbReference>
<evidence type="ECO:0000313" key="4">
    <source>
        <dbReference type="Proteomes" id="UP001476950"/>
    </source>
</evidence>
<keyword evidence="4" id="KW-1185">Reference proteome</keyword>
<dbReference type="SUPFAM" id="SSF53300">
    <property type="entry name" value="vWA-like"/>
    <property type="match status" value="1"/>
</dbReference>
<evidence type="ECO:0000259" key="1">
    <source>
        <dbReference type="PROSITE" id="PS50234"/>
    </source>
</evidence>
<comment type="caution">
    <text evidence="3">The sequence shown here is derived from an EMBL/GenBank/DDBJ whole genome shotgun (WGS) entry which is preliminary data.</text>
</comment>
<sequence length="587" mass="63536">MTLPQIEFLPLRPVVCSDRATTLDVLLRITPPQLEVKQTRPSLNLGFVIDRSGSMAGKKIDYARQAVCYAIEQLLASDHISITIFDDQVQPLVANTTANNKASLLRMVQQVQPGGSTALHGGWVQGSIQTSHNLSAQLNRVILLSDGLANVGETNPDTIASDVHGLAKRGVSTSTMGVGDDYDEDLLTAMATSGDGNYYYIASPEQLPIIFEQELQGLAATLGTSVCLSLEPQGDVVVADVLNDLTVDSQGRFQLPNLVAGSPQEIVLRLKVPAMAQASELLRVRLSWQDKAKQLQAVGGSFQLPVVPFHQLESFRLNQEVQQQVALMMTARAKKEAVQLVDRGEMGAASQVLQQAKADILSFNLPMSAPEAAALDDLEQALKQRRVASYRKMSGQQAYSRSSRRSSGHTNLRYAFGRGPILGDITQQQVEGIVNSTDQSLSDRGAISCAIHRVAGPALEVACQQLNGCAAGDAKSTPGFNLPAQWIIHTVCPMWQGGKQAEIQVLAQCYESCLKMALLEGIRSIAFPTIGTSTLGFPVELAARTAFETIGRFLFQSTAIGQVLLVCSDEKTLQIYQTEFERISGWQ</sequence>
<dbReference type="EMBL" id="JAMPLM010000099">
    <property type="protein sequence ID" value="MEP1062835.1"/>
    <property type="molecule type" value="Genomic_DNA"/>
</dbReference>
<evidence type="ECO:0000259" key="2">
    <source>
        <dbReference type="PROSITE" id="PS51154"/>
    </source>
</evidence>
<feature type="domain" description="Macro" evidence="2">
    <location>
        <begin position="405"/>
        <end position="584"/>
    </location>
</feature>
<organism evidence="3 4">
    <name type="scientific">Stenomitos frigidus AS-A4</name>
    <dbReference type="NCBI Taxonomy" id="2933935"/>
    <lineage>
        <taxon>Bacteria</taxon>
        <taxon>Bacillati</taxon>
        <taxon>Cyanobacteriota</taxon>
        <taxon>Cyanophyceae</taxon>
        <taxon>Leptolyngbyales</taxon>
        <taxon>Leptolyngbyaceae</taxon>
        <taxon>Stenomitos</taxon>
    </lineage>
</organism>
<dbReference type="Pfam" id="PF00092">
    <property type="entry name" value="VWA"/>
    <property type="match status" value="1"/>
</dbReference>
<dbReference type="PROSITE" id="PS50234">
    <property type="entry name" value="VWFA"/>
    <property type="match status" value="1"/>
</dbReference>
<dbReference type="PROSITE" id="PS51154">
    <property type="entry name" value="MACRO"/>
    <property type="match status" value="1"/>
</dbReference>
<dbReference type="RefSeq" id="WP_190449162.1">
    <property type="nucleotide sequence ID" value="NZ_JAMPLM010000099.1"/>
</dbReference>
<dbReference type="SMART" id="SM00506">
    <property type="entry name" value="A1pp"/>
    <property type="match status" value="1"/>
</dbReference>
<feature type="domain" description="VWFA" evidence="1">
    <location>
        <begin position="44"/>
        <end position="215"/>
    </location>
</feature>
<dbReference type="Proteomes" id="UP001476950">
    <property type="component" value="Unassembled WGS sequence"/>
</dbReference>
<reference evidence="3 4" key="1">
    <citation type="submission" date="2022-04" db="EMBL/GenBank/DDBJ databases">
        <title>Positive selection, recombination, and allopatry shape intraspecific diversity of widespread and dominant cyanobacteria.</title>
        <authorList>
            <person name="Wei J."/>
            <person name="Shu W."/>
            <person name="Hu C."/>
        </authorList>
    </citation>
    <scope>NUCLEOTIDE SEQUENCE [LARGE SCALE GENOMIC DNA]</scope>
    <source>
        <strain evidence="3 4">AS-A4</strain>
    </source>
</reference>
<dbReference type="SUPFAM" id="SSF52949">
    <property type="entry name" value="Macro domain-like"/>
    <property type="match status" value="1"/>
</dbReference>
<dbReference type="SMART" id="SM00327">
    <property type="entry name" value="VWA"/>
    <property type="match status" value="1"/>
</dbReference>
<dbReference type="InterPro" id="IPR043472">
    <property type="entry name" value="Macro_dom-like"/>
</dbReference>
<dbReference type="Gene3D" id="3.40.50.410">
    <property type="entry name" value="von Willebrand factor, type A domain"/>
    <property type="match status" value="1"/>
</dbReference>
<dbReference type="InterPro" id="IPR002589">
    <property type="entry name" value="Macro_dom"/>
</dbReference>
<protein>
    <submittedName>
        <fullName evidence="3">Macro domain-containing protein</fullName>
    </submittedName>
</protein>
<dbReference type="PANTHER" id="PTHR11106">
    <property type="entry name" value="GANGLIOSIDE INDUCED DIFFERENTIATION ASSOCIATED PROTEIN 2-RELATED"/>
    <property type="match status" value="1"/>
</dbReference>
<accession>A0ABV0KWZ1</accession>
<gene>
    <name evidence="3" type="ORF">NDI38_31170</name>
</gene>
<name>A0ABV0KWZ1_9CYAN</name>
<proteinExistence type="predicted"/>
<evidence type="ECO:0000313" key="3">
    <source>
        <dbReference type="EMBL" id="MEP1062835.1"/>
    </source>
</evidence>
<dbReference type="Gene3D" id="3.40.220.10">
    <property type="entry name" value="Leucine Aminopeptidase, subunit E, domain 1"/>
    <property type="match status" value="1"/>
</dbReference>